<feature type="region of interest" description="Disordered" evidence="1">
    <location>
        <begin position="1"/>
        <end position="27"/>
    </location>
</feature>
<dbReference type="EMBL" id="OU015566">
    <property type="protein sequence ID" value="CAG5108002.1"/>
    <property type="molecule type" value="Genomic_DNA"/>
</dbReference>
<feature type="compositionally biased region" description="Polar residues" evidence="1">
    <location>
        <begin position="12"/>
        <end position="27"/>
    </location>
</feature>
<gene>
    <name evidence="2" type="ORF">OKIOD_LOCUS12356</name>
</gene>
<feature type="region of interest" description="Disordered" evidence="1">
    <location>
        <begin position="244"/>
        <end position="270"/>
    </location>
</feature>
<organism evidence="2 3">
    <name type="scientific">Oikopleura dioica</name>
    <name type="common">Tunicate</name>
    <dbReference type="NCBI Taxonomy" id="34765"/>
    <lineage>
        <taxon>Eukaryota</taxon>
        <taxon>Metazoa</taxon>
        <taxon>Chordata</taxon>
        <taxon>Tunicata</taxon>
        <taxon>Appendicularia</taxon>
        <taxon>Copelata</taxon>
        <taxon>Oikopleuridae</taxon>
        <taxon>Oikopleura</taxon>
    </lineage>
</organism>
<evidence type="ECO:0000256" key="1">
    <source>
        <dbReference type="SAM" id="MobiDB-lite"/>
    </source>
</evidence>
<name>A0ABN7T022_OIKDI</name>
<dbReference type="Proteomes" id="UP001158576">
    <property type="component" value="Chromosome 1"/>
</dbReference>
<evidence type="ECO:0000313" key="3">
    <source>
        <dbReference type="Proteomes" id="UP001158576"/>
    </source>
</evidence>
<proteinExistence type="predicted"/>
<keyword evidence="3" id="KW-1185">Reference proteome</keyword>
<reference evidence="2 3" key="1">
    <citation type="submission" date="2021-04" db="EMBL/GenBank/DDBJ databases">
        <authorList>
            <person name="Bliznina A."/>
        </authorList>
    </citation>
    <scope>NUCLEOTIDE SEQUENCE [LARGE SCALE GENOMIC DNA]</scope>
</reference>
<evidence type="ECO:0000313" key="2">
    <source>
        <dbReference type="EMBL" id="CAG5108002.1"/>
    </source>
</evidence>
<feature type="compositionally biased region" description="Basic and acidic residues" evidence="1">
    <location>
        <begin position="244"/>
        <end position="253"/>
    </location>
</feature>
<protein>
    <submittedName>
        <fullName evidence="2">Oidioi.mRNA.OKI2018_I69.chr1.g3591.t1.cds</fullName>
    </submittedName>
</protein>
<sequence>MGAPEFHPSPAHSPSLSTGSWSSIARKNSPCTELPSWRPESSRCECGLTVQPPTPEFKPLMTPAELVSSEEFIRSVLYYAHQLESFQRAHSNFEELKEYWTPEVFGKMVKIIDLAGCTKLDNALRDFHQSIRNNGLWKNWIEEVEDYPRFEELLLNELAQVLENLSPKYLKDIKIEHLLKIFDPNSGDRASCIQGKKRKLKRQVQKWIETQPDEVLDEHWEQVTALKWKLMQVIDIKDKEMEERNRFKSQSRDWRRKTSPPPGSRGFSPWIQQRRLARYQGRLRHLWRNGQRQLQGRLRRE</sequence>
<accession>A0ABN7T022</accession>